<feature type="domain" description="DUF4185" evidence="2">
    <location>
        <begin position="70"/>
        <end position="382"/>
    </location>
</feature>
<dbReference type="EMBL" id="FNTX01000001">
    <property type="protein sequence ID" value="SED96479.1"/>
    <property type="molecule type" value="Genomic_DNA"/>
</dbReference>
<dbReference type="RefSeq" id="WP_245708685.1">
    <property type="nucleotide sequence ID" value="NZ_FNTX01000001.1"/>
</dbReference>
<accession>A0A1H5EZG8</accession>
<dbReference type="InterPro" id="IPR025442">
    <property type="entry name" value="DUF4185"/>
</dbReference>
<organism evidence="3 4">
    <name type="scientific">Ruania alba</name>
    <dbReference type="NCBI Taxonomy" id="648782"/>
    <lineage>
        <taxon>Bacteria</taxon>
        <taxon>Bacillati</taxon>
        <taxon>Actinomycetota</taxon>
        <taxon>Actinomycetes</taxon>
        <taxon>Micrococcales</taxon>
        <taxon>Ruaniaceae</taxon>
        <taxon>Ruania</taxon>
    </lineage>
</organism>
<name>A0A1H5EZG8_9MICO</name>
<evidence type="ECO:0000259" key="2">
    <source>
        <dbReference type="Pfam" id="PF13810"/>
    </source>
</evidence>
<gene>
    <name evidence="3" type="ORF">SAMN04488554_1182</name>
</gene>
<evidence type="ECO:0000313" key="4">
    <source>
        <dbReference type="Proteomes" id="UP000199220"/>
    </source>
</evidence>
<dbReference type="STRING" id="648782.SAMN04488554_1182"/>
<dbReference type="PROSITE" id="PS51257">
    <property type="entry name" value="PROKAR_LIPOPROTEIN"/>
    <property type="match status" value="1"/>
</dbReference>
<dbReference type="AlphaFoldDB" id="A0A1H5EZG8"/>
<sequence>MKGARSVRFGAVALAAVALMVTACTPGPGGDASGTPAVPSGTPADGEFLITGIENVTQVAQLTGPDSTINDTEAVAVAGTDLGSMFNDGERTYVVFGDTFGTREPDAFGGGGGNWRSNALAWTPDDDPTDGITFEDWARDDVGLALEVIPGEHDANNGEGEVTKIPTHGFVVEDALYLQYMSVNFWGEAGQWDANHAGLARSTDDGATWETLDDPQWPGDSGFVQVSAAHVAEEGEDYLYLWSIPSGRFGGVQLMKVPATTDAVEDLGAYEYFAGTDADGGPLWSQEMGEAETIVDAPVGEISVMYHPELDRWLMSTLRNEDAVLFEGLTPWGPWSQPHTISTQAENPGLYSPYLNPRYVSDDGSTLYFSLSLWGPYNVFWYSADLVTQ</sequence>
<feature type="signal peptide" evidence="1">
    <location>
        <begin position="1"/>
        <end position="23"/>
    </location>
</feature>
<keyword evidence="4" id="KW-1185">Reference proteome</keyword>
<proteinExistence type="predicted"/>
<feature type="chain" id="PRO_5039098865" description="DUF4185 domain-containing protein" evidence="1">
    <location>
        <begin position="24"/>
        <end position="389"/>
    </location>
</feature>
<evidence type="ECO:0000313" key="3">
    <source>
        <dbReference type="EMBL" id="SED96479.1"/>
    </source>
</evidence>
<keyword evidence="1" id="KW-0732">Signal</keyword>
<protein>
    <recommendedName>
        <fullName evidence="2">DUF4185 domain-containing protein</fullName>
    </recommendedName>
</protein>
<evidence type="ECO:0000256" key="1">
    <source>
        <dbReference type="SAM" id="SignalP"/>
    </source>
</evidence>
<dbReference type="Proteomes" id="UP000199220">
    <property type="component" value="Unassembled WGS sequence"/>
</dbReference>
<dbReference type="Pfam" id="PF13810">
    <property type="entry name" value="DUF4185"/>
    <property type="match status" value="1"/>
</dbReference>
<reference evidence="4" key="1">
    <citation type="submission" date="2016-10" db="EMBL/GenBank/DDBJ databases">
        <authorList>
            <person name="Varghese N."/>
            <person name="Submissions S."/>
        </authorList>
    </citation>
    <scope>NUCLEOTIDE SEQUENCE [LARGE SCALE GENOMIC DNA]</scope>
    <source>
        <strain evidence="4">DSM 21368</strain>
    </source>
</reference>